<accession>A0A2T2NBR6</accession>
<feature type="region of interest" description="Disordered" evidence="1">
    <location>
        <begin position="134"/>
        <end position="276"/>
    </location>
</feature>
<feature type="compositionally biased region" description="Basic residues" evidence="1">
    <location>
        <begin position="224"/>
        <end position="236"/>
    </location>
</feature>
<feature type="region of interest" description="Disordered" evidence="1">
    <location>
        <begin position="77"/>
        <end position="116"/>
    </location>
</feature>
<dbReference type="Proteomes" id="UP000240883">
    <property type="component" value="Unassembled WGS sequence"/>
</dbReference>
<protein>
    <submittedName>
        <fullName evidence="2">Uncharacterized protein</fullName>
    </submittedName>
</protein>
<dbReference type="AlphaFoldDB" id="A0A2T2NBR6"/>
<name>A0A2T2NBR6_CORCC</name>
<sequence length="276" mass="30023">MRPSVIRQLMASNDISERSKRFWIGTIKWDDNGVWGDDGVYRRWSLEDPQAWPPTPMPFIDPDSDLGDIDDAIDLSEPKGDISHTAGVGANEGEDEISASKSSFKSTSPAPIENGIYGDVTSNLDFKTDEAEGIKSASTGSLSGYPSDISDMEPTIDPGPRKLALAGDTNALRQKLPLRSRTATPASVEYKTASTSGDSEYRSFNLHEDDSASDWGETETTKTQNKKKVQLKKGAKRSGGELVQPQPKKPKGRGGSGTSKKQMPTRQSTRSTRARL</sequence>
<gene>
    <name evidence="2" type="ORF">BS50DRAFT_638483</name>
</gene>
<feature type="compositionally biased region" description="Low complexity" evidence="1">
    <location>
        <begin position="99"/>
        <end position="111"/>
    </location>
</feature>
<evidence type="ECO:0000256" key="1">
    <source>
        <dbReference type="SAM" id="MobiDB-lite"/>
    </source>
</evidence>
<evidence type="ECO:0000313" key="3">
    <source>
        <dbReference type="Proteomes" id="UP000240883"/>
    </source>
</evidence>
<feature type="compositionally biased region" description="Polar residues" evidence="1">
    <location>
        <begin position="258"/>
        <end position="276"/>
    </location>
</feature>
<feature type="compositionally biased region" description="Basic and acidic residues" evidence="1">
    <location>
        <begin position="199"/>
        <end position="210"/>
    </location>
</feature>
<reference evidence="2 3" key="1">
    <citation type="journal article" date="2018" name="Front. Microbiol.">
        <title>Genome-Wide Analysis of Corynespora cassiicola Leaf Fall Disease Putative Effectors.</title>
        <authorList>
            <person name="Lopez D."/>
            <person name="Ribeiro S."/>
            <person name="Label P."/>
            <person name="Fumanal B."/>
            <person name="Venisse J.S."/>
            <person name="Kohler A."/>
            <person name="de Oliveira R.R."/>
            <person name="Labutti K."/>
            <person name="Lipzen A."/>
            <person name="Lail K."/>
            <person name="Bauer D."/>
            <person name="Ohm R.A."/>
            <person name="Barry K.W."/>
            <person name="Spatafora J."/>
            <person name="Grigoriev I.V."/>
            <person name="Martin F.M."/>
            <person name="Pujade-Renaud V."/>
        </authorList>
    </citation>
    <scope>NUCLEOTIDE SEQUENCE [LARGE SCALE GENOMIC DNA]</scope>
    <source>
        <strain evidence="2 3">Philippines</strain>
    </source>
</reference>
<evidence type="ECO:0000313" key="2">
    <source>
        <dbReference type="EMBL" id="PSN62892.1"/>
    </source>
</evidence>
<organism evidence="2 3">
    <name type="scientific">Corynespora cassiicola Philippines</name>
    <dbReference type="NCBI Taxonomy" id="1448308"/>
    <lineage>
        <taxon>Eukaryota</taxon>
        <taxon>Fungi</taxon>
        <taxon>Dikarya</taxon>
        <taxon>Ascomycota</taxon>
        <taxon>Pezizomycotina</taxon>
        <taxon>Dothideomycetes</taxon>
        <taxon>Pleosporomycetidae</taxon>
        <taxon>Pleosporales</taxon>
        <taxon>Corynesporascaceae</taxon>
        <taxon>Corynespora</taxon>
    </lineage>
</organism>
<dbReference type="EMBL" id="KZ678141">
    <property type="protein sequence ID" value="PSN62892.1"/>
    <property type="molecule type" value="Genomic_DNA"/>
</dbReference>
<proteinExistence type="predicted"/>
<keyword evidence="3" id="KW-1185">Reference proteome</keyword>